<dbReference type="Proteomes" id="UP001195769">
    <property type="component" value="Unassembled WGS sequence"/>
</dbReference>
<feature type="compositionally biased region" description="Polar residues" evidence="1">
    <location>
        <begin position="55"/>
        <end position="67"/>
    </location>
</feature>
<evidence type="ECO:0000313" key="2">
    <source>
        <dbReference type="EMBL" id="KAG1906458.1"/>
    </source>
</evidence>
<comment type="caution">
    <text evidence="2">The sequence shown here is derived from an EMBL/GenBank/DDBJ whole genome shotgun (WGS) entry which is preliminary data.</text>
</comment>
<sequence>MTADFEIMPASRPPRPRRSARLKALHTYSRKVVPTMEPTQPHTTRGKGKARGSRVRSTASTCTSGQDQARAPKFSVQWQADPRRTEKIMEHLRTHPADCRVLFYSDNKSHADGDRPSAKDKVSICQIIAKSVFENDPEYANYYPDDPERFRDSTNSHISG</sequence>
<accession>A0AAD4EHR8</accession>
<feature type="compositionally biased region" description="Basic residues" evidence="1">
    <location>
        <begin position="44"/>
        <end position="54"/>
    </location>
</feature>
<evidence type="ECO:0000313" key="3">
    <source>
        <dbReference type="Proteomes" id="UP001195769"/>
    </source>
</evidence>
<organism evidence="2 3">
    <name type="scientific">Suillus fuscotomentosus</name>
    <dbReference type="NCBI Taxonomy" id="1912939"/>
    <lineage>
        <taxon>Eukaryota</taxon>
        <taxon>Fungi</taxon>
        <taxon>Dikarya</taxon>
        <taxon>Basidiomycota</taxon>
        <taxon>Agaricomycotina</taxon>
        <taxon>Agaricomycetes</taxon>
        <taxon>Agaricomycetidae</taxon>
        <taxon>Boletales</taxon>
        <taxon>Suillineae</taxon>
        <taxon>Suillaceae</taxon>
        <taxon>Suillus</taxon>
    </lineage>
</organism>
<feature type="region of interest" description="Disordered" evidence="1">
    <location>
        <begin position="137"/>
        <end position="160"/>
    </location>
</feature>
<keyword evidence="3" id="KW-1185">Reference proteome</keyword>
<dbReference type="EMBL" id="JABBWK010000004">
    <property type="protein sequence ID" value="KAG1906458.1"/>
    <property type="molecule type" value="Genomic_DNA"/>
</dbReference>
<name>A0AAD4EHR8_9AGAM</name>
<dbReference type="GeneID" id="64670793"/>
<evidence type="ECO:0000256" key="1">
    <source>
        <dbReference type="SAM" id="MobiDB-lite"/>
    </source>
</evidence>
<reference evidence="2" key="1">
    <citation type="journal article" date="2020" name="New Phytol.">
        <title>Comparative genomics reveals dynamic genome evolution in host specialist ectomycorrhizal fungi.</title>
        <authorList>
            <person name="Lofgren L.A."/>
            <person name="Nguyen N.H."/>
            <person name="Vilgalys R."/>
            <person name="Ruytinx J."/>
            <person name="Liao H.L."/>
            <person name="Branco S."/>
            <person name="Kuo A."/>
            <person name="LaButti K."/>
            <person name="Lipzen A."/>
            <person name="Andreopoulos W."/>
            <person name="Pangilinan J."/>
            <person name="Riley R."/>
            <person name="Hundley H."/>
            <person name="Na H."/>
            <person name="Barry K."/>
            <person name="Grigoriev I.V."/>
            <person name="Stajich J.E."/>
            <person name="Kennedy P.G."/>
        </authorList>
    </citation>
    <scope>NUCLEOTIDE SEQUENCE</scope>
    <source>
        <strain evidence="2">FC203</strain>
    </source>
</reference>
<dbReference type="RefSeq" id="XP_041232033.1">
    <property type="nucleotide sequence ID" value="XM_041376495.1"/>
</dbReference>
<protein>
    <submittedName>
        <fullName evidence="2">Uncharacterized protein</fullName>
    </submittedName>
</protein>
<feature type="region of interest" description="Disordered" evidence="1">
    <location>
        <begin position="1"/>
        <end position="20"/>
    </location>
</feature>
<gene>
    <name evidence="2" type="ORF">F5891DRAFT_975260</name>
</gene>
<feature type="region of interest" description="Disordered" evidence="1">
    <location>
        <begin position="26"/>
        <end position="74"/>
    </location>
</feature>
<dbReference type="AlphaFoldDB" id="A0AAD4EHR8"/>
<proteinExistence type="predicted"/>